<evidence type="ECO:0000256" key="1">
    <source>
        <dbReference type="SAM" id="MobiDB-lite"/>
    </source>
</evidence>
<dbReference type="AlphaFoldDB" id="A0AA40EYN7"/>
<accession>A0AA40EYN7</accession>
<dbReference type="Proteomes" id="UP001172159">
    <property type="component" value="Unassembled WGS sequence"/>
</dbReference>
<proteinExistence type="predicted"/>
<gene>
    <name evidence="2" type="ORF">B0T21DRAFT_343696</name>
</gene>
<feature type="region of interest" description="Disordered" evidence="1">
    <location>
        <begin position="1"/>
        <end position="22"/>
    </location>
</feature>
<evidence type="ECO:0000313" key="3">
    <source>
        <dbReference type="Proteomes" id="UP001172159"/>
    </source>
</evidence>
<keyword evidence="3" id="KW-1185">Reference proteome</keyword>
<sequence>MCRAGSEPREQTPRHRMNEHQMDAVSRARYQEVDAEFSQTPECRIRTVELSFQLGNENLRKLQYLASAAVKFMYTTLDFTDPDDESKSAQNKEQQTRRRKLLRGIKEALNLREGREGSIAMALHRILTLASTRAAASGWACSQTVPATQRAHVVVRDDPLLKEGKPGGSHREIRIPAVNFLFESQFNAFTRRFIPSVDLFAKPRRALLNVTFLWSGGAQRREKTRR</sequence>
<dbReference type="EMBL" id="JAUKTV010000001">
    <property type="protein sequence ID" value="KAK0747983.1"/>
    <property type="molecule type" value="Genomic_DNA"/>
</dbReference>
<reference evidence="2" key="1">
    <citation type="submission" date="2023-06" db="EMBL/GenBank/DDBJ databases">
        <title>Genome-scale phylogeny and comparative genomics of the fungal order Sordariales.</title>
        <authorList>
            <consortium name="Lawrence Berkeley National Laboratory"/>
            <person name="Hensen N."/>
            <person name="Bonometti L."/>
            <person name="Westerberg I."/>
            <person name="Brannstrom I.O."/>
            <person name="Guillou S."/>
            <person name="Cros-Aarteil S."/>
            <person name="Calhoun S."/>
            <person name="Haridas S."/>
            <person name="Kuo A."/>
            <person name="Mondo S."/>
            <person name="Pangilinan J."/>
            <person name="Riley R."/>
            <person name="Labutti K."/>
            <person name="Andreopoulos B."/>
            <person name="Lipzen A."/>
            <person name="Chen C."/>
            <person name="Yanf M."/>
            <person name="Daum C."/>
            <person name="Ng V."/>
            <person name="Clum A."/>
            <person name="Steindorff A."/>
            <person name="Ohm R."/>
            <person name="Martin F."/>
            <person name="Silar P."/>
            <person name="Natvig D."/>
            <person name="Lalanne C."/>
            <person name="Gautier V."/>
            <person name="Ament-Velasquez S.L."/>
            <person name="Kruys A."/>
            <person name="Hutchinson M.I."/>
            <person name="Powell A.J."/>
            <person name="Barry K."/>
            <person name="Miller A.N."/>
            <person name="Grigoriev I.V."/>
            <person name="Debuchy R."/>
            <person name="Gladieux P."/>
            <person name="Thoren M.H."/>
            <person name="Johannesson H."/>
        </authorList>
    </citation>
    <scope>NUCLEOTIDE SEQUENCE</scope>
    <source>
        <strain evidence="2">CBS 540.89</strain>
    </source>
</reference>
<protein>
    <submittedName>
        <fullName evidence="2">Uncharacterized protein</fullName>
    </submittedName>
</protein>
<evidence type="ECO:0000313" key="2">
    <source>
        <dbReference type="EMBL" id="KAK0747983.1"/>
    </source>
</evidence>
<comment type="caution">
    <text evidence="2">The sequence shown here is derived from an EMBL/GenBank/DDBJ whole genome shotgun (WGS) entry which is preliminary data.</text>
</comment>
<name>A0AA40EYN7_9PEZI</name>
<organism evidence="2 3">
    <name type="scientific">Apiosordaria backusii</name>
    <dbReference type="NCBI Taxonomy" id="314023"/>
    <lineage>
        <taxon>Eukaryota</taxon>
        <taxon>Fungi</taxon>
        <taxon>Dikarya</taxon>
        <taxon>Ascomycota</taxon>
        <taxon>Pezizomycotina</taxon>
        <taxon>Sordariomycetes</taxon>
        <taxon>Sordariomycetidae</taxon>
        <taxon>Sordariales</taxon>
        <taxon>Lasiosphaeriaceae</taxon>
        <taxon>Apiosordaria</taxon>
    </lineage>
</organism>